<gene>
    <name evidence="1" type="ORF">Bpfe_001216</name>
</gene>
<dbReference type="Proteomes" id="UP001233172">
    <property type="component" value="Unassembled WGS sequence"/>
</dbReference>
<reference evidence="1" key="1">
    <citation type="journal article" date="2023" name="PLoS Negl. Trop. Dis.">
        <title>A genome sequence for Biomphalaria pfeifferi, the major vector snail for the human-infecting parasite Schistosoma mansoni.</title>
        <authorList>
            <person name="Bu L."/>
            <person name="Lu L."/>
            <person name="Laidemitt M.R."/>
            <person name="Zhang S.M."/>
            <person name="Mutuku M."/>
            <person name="Mkoji G."/>
            <person name="Steinauer M."/>
            <person name="Loker E.S."/>
        </authorList>
    </citation>
    <scope>NUCLEOTIDE SEQUENCE</scope>
    <source>
        <strain evidence="1">KasaAsao</strain>
    </source>
</reference>
<evidence type="ECO:0000313" key="1">
    <source>
        <dbReference type="EMBL" id="KAK0069034.1"/>
    </source>
</evidence>
<evidence type="ECO:0000313" key="2">
    <source>
        <dbReference type="Proteomes" id="UP001233172"/>
    </source>
</evidence>
<reference evidence="1" key="2">
    <citation type="submission" date="2023-04" db="EMBL/GenBank/DDBJ databases">
        <authorList>
            <person name="Bu L."/>
            <person name="Lu L."/>
            <person name="Laidemitt M.R."/>
            <person name="Zhang S.M."/>
            <person name="Mutuku M."/>
            <person name="Mkoji G."/>
            <person name="Steinauer M."/>
            <person name="Loker E.S."/>
        </authorList>
    </citation>
    <scope>NUCLEOTIDE SEQUENCE</scope>
    <source>
        <strain evidence="1">KasaAsao</strain>
        <tissue evidence="1">Whole Snail</tissue>
    </source>
</reference>
<comment type="caution">
    <text evidence="1">The sequence shown here is derived from an EMBL/GenBank/DDBJ whole genome shotgun (WGS) entry which is preliminary data.</text>
</comment>
<dbReference type="AlphaFoldDB" id="A0AAD8FN30"/>
<organism evidence="1 2">
    <name type="scientific">Biomphalaria pfeifferi</name>
    <name type="common">Bloodfluke planorb</name>
    <name type="synonym">Freshwater snail</name>
    <dbReference type="NCBI Taxonomy" id="112525"/>
    <lineage>
        <taxon>Eukaryota</taxon>
        <taxon>Metazoa</taxon>
        <taxon>Spiralia</taxon>
        <taxon>Lophotrochozoa</taxon>
        <taxon>Mollusca</taxon>
        <taxon>Gastropoda</taxon>
        <taxon>Heterobranchia</taxon>
        <taxon>Euthyneura</taxon>
        <taxon>Panpulmonata</taxon>
        <taxon>Hygrophila</taxon>
        <taxon>Lymnaeoidea</taxon>
        <taxon>Planorbidae</taxon>
        <taxon>Biomphalaria</taxon>
    </lineage>
</organism>
<feature type="non-terminal residue" evidence="1">
    <location>
        <position position="1"/>
    </location>
</feature>
<dbReference type="EMBL" id="JASAOG010000003">
    <property type="protein sequence ID" value="KAK0069034.1"/>
    <property type="molecule type" value="Genomic_DNA"/>
</dbReference>
<accession>A0AAD8FN30</accession>
<proteinExistence type="predicted"/>
<name>A0AAD8FN30_BIOPF</name>
<feature type="non-terminal residue" evidence="1">
    <location>
        <position position="72"/>
    </location>
</feature>
<keyword evidence="2" id="KW-1185">Reference proteome</keyword>
<sequence length="72" mass="8028">NVPGYHCRELQSLNITVNNVTLDVLSNASPRSYNVTYNQCSIDVRNATDVIYSTDCKGFGYDEDVSKSFVSE</sequence>
<protein>
    <submittedName>
        <fullName evidence="1">Solute carrier family 22 member 6-B</fullName>
    </submittedName>
</protein>